<accession>B0DZI2</accession>
<name>B0DZI2_LACBS</name>
<dbReference type="InParanoid" id="B0DZI2"/>
<evidence type="ECO:0000313" key="2">
    <source>
        <dbReference type="Proteomes" id="UP000001194"/>
    </source>
</evidence>
<reference evidence="1 2" key="1">
    <citation type="journal article" date="2008" name="Nature">
        <title>The genome of Laccaria bicolor provides insights into mycorrhizal symbiosis.</title>
        <authorList>
            <person name="Martin F."/>
            <person name="Aerts A."/>
            <person name="Ahren D."/>
            <person name="Brun A."/>
            <person name="Danchin E.G.J."/>
            <person name="Duchaussoy F."/>
            <person name="Gibon J."/>
            <person name="Kohler A."/>
            <person name="Lindquist E."/>
            <person name="Pereda V."/>
            <person name="Salamov A."/>
            <person name="Shapiro H.J."/>
            <person name="Wuyts J."/>
            <person name="Blaudez D."/>
            <person name="Buee M."/>
            <person name="Brokstein P."/>
            <person name="Canbaeck B."/>
            <person name="Cohen D."/>
            <person name="Courty P.E."/>
            <person name="Coutinho P.M."/>
            <person name="Delaruelle C."/>
            <person name="Detter J.C."/>
            <person name="Deveau A."/>
            <person name="DiFazio S."/>
            <person name="Duplessis S."/>
            <person name="Fraissinet-Tachet L."/>
            <person name="Lucic E."/>
            <person name="Frey-Klett P."/>
            <person name="Fourrey C."/>
            <person name="Feussner I."/>
            <person name="Gay G."/>
            <person name="Grimwood J."/>
            <person name="Hoegger P.J."/>
            <person name="Jain P."/>
            <person name="Kilaru S."/>
            <person name="Labbe J."/>
            <person name="Lin Y.C."/>
            <person name="Legue V."/>
            <person name="Le Tacon F."/>
            <person name="Marmeisse R."/>
            <person name="Melayah D."/>
            <person name="Montanini B."/>
            <person name="Muratet M."/>
            <person name="Nehls U."/>
            <person name="Niculita-Hirzel H."/>
            <person name="Oudot-Le Secq M.P."/>
            <person name="Peter M."/>
            <person name="Quesneville H."/>
            <person name="Rajashekar B."/>
            <person name="Reich M."/>
            <person name="Rouhier N."/>
            <person name="Schmutz J."/>
            <person name="Yin T."/>
            <person name="Chalot M."/>
            <person name="Henrissat B."/>
            <person name="Kuees U."/>
            <person name="Lucas S."/>
            <person name="Van de Peer Y."/>
            <person name="Podila G.K."/>
            <person name="Polle A."/>
            <person name="Pukkila P.J."/>
            <person name="Richardson P.M."/>
            <person name="Rouze P."/>
            <person name="Sanders I.R."/>
            <person name="Stajich J.E."/>
            <person name="Tunlid A."/>
            <person name="Tuskan G."/>
            <person name="Grigoriev I.V."/>
        </authorList>
    </citation>
    <scope>NUCLEOTIDE SEQUENCE [LARGE SCALE GENOMIC DNA]</scope>
    <source>
        <strain evidence="2">S238N-H82 / ATCC MYA-4686</strain>
    </source>
</reference>
<evidence type="ECO:0000313" key="1">
    <source>
        <dbReference type="EMBL" id="EDR00027.1"/>
    </source>
</evidence>
<proteinExistence type="predicted"/>
<protein>
    <submittedName>
        <fullName evidence="1">Predicted protein</fullName>
    </submittedName>
</protein>
<dbReference type="RefSeq" id="XP_001889336.1">
    <property type="nucleotide sequence ID" value="XM_001889301.1"/>
</dbReference>
<organism evidence="2">
    <name type="scientific">Laccaria bicolor (strain S238N-H82 / ATCC MYA-4686)</name>
    <name type="common">Bicoloured deceiver</name>
    <name type="synonym">Laccaria laccata var. bicolor</name>
    <dbReference type="NCBI Taxonomy" id="486041"/>
    <lineage>
        <taxon>Eukaryota</taxon>
        <taxon>Fungi</taxon>
        <taxon>Dikarya</taxon>
        <taxon>Basidiomycota</taxon>
        <taxon>Agaricomycotina</taxon>
        <taxon>Agaricomycetes</taxon>
        <taxon>Agaricomycetidae</taxon>
        <taxon>Agaricales</taxon>
        <taxon>Agaricineae</taxon>
        <taxon>Hydnangiaceae</taxon>
        <taxon>Laccaria</taxon>
    </lineage>
</organism>
<dbReference type="KEGG" id="lbc:LACBIDRAFT_334550"/>
<sequence>MVTEDTLHNHACYHVASNVLKSPIDLIYLALVSAANKHTVELERELSCSNISQSAPAQTLRNIIHSANIFFSPTHIFSTTLSFLHLYASNGKSSFPDMGSLLCLERGEISMYSMRSVLCAMNKPIIAHASLRVLFQLVWKTCIRGISEETWRLGPNTLIYTS</sequence>
<keyword evidence="2" id="KW-1185">Reference proteome</keyword>
<gene>
    <name evidence="1" type="ORF">LACBIDRAFT_334550</name>
</gene>
<dbReference type="HOGENOM" id="CLU_1635695_0_0_1"/>
<dbReference type="EMBL" id="DS547155">
    <property type="protein sequence ID" value="EDR00027.1"/>
    <property type="molecule type" value="Genomic_DNA"/>
</dbReference>
<dbReference type="GeneID" id="6084965"/>
<dbReference type="Proteomes" id="UP000001194">
    <property type="component" value="Unassembled WGS sequence"/>
</dbReference>
<dbReference type="AlphaFoldDB" id="B0DZI2"/>